<accession>A0A8J3KW87</accession>
<organism evidence="2 3">
    <name type="scientific">Catellatospora citrea</name>
    <dbReference type="NCBI Taxonomy" id="53366"/>
    <lineage>
        <taxon>Bacteria</taxon>
        <taxon>Bacillati</taxon>
        <taxon>Actinomycetota</taxon>
        <taxon>Actinomycetes</taxon>
        <taxon>Micromonosporales</taxon>
        <taxon>Micromonosporaceae</taxon>
        <taxon>Catellatospora</taxon>
    </lineage>
</organism>
<keyword evidence="3" id="KW-1185">Reference proteome</keyword>
<evidence type="ECO:0000313" key="2">
    <source>
        <dbReference type="EMBL" id="GIG03085.1"/>
    </source>
</evidence>
<evidence type="ECO:0000313" key="3">
    <source>
        <dbReference type="Proteomes" id="UP000659904"/>
    </source>
</evidence>
<dbReference type="InterPro" id="IPR007795">
    <property type="entry name" value="T7SS_EccB"/>
</dbReference>
<feature type="transmembrane region" description="Helical" evidence="1">
    <location>
        <begin position="35"/>
        <end position="54"/>
    </location>
</feature>
<name>A0A8J3KW87_9ACTN</name>
<dbReference type="NCBIfam" id="TIGR03919">
    <property type="entry name" value="T7SS_EccB"/>
    <property type="match status" value="1"/>
</dbReference>
<dbReference type="PANTHER" id="PTHR40765">
    <property type="entry name" value="ESX-2 SECRETION SYSTEM ATPASE ECCB2"/>
    <property type="match status" value="1"/>
</dbReference>
<comment type="caution">
    <text evidence="2">The sequence shown here is derived from an EMBL/GenBank/DDBJ whole genome shotgun (WGS) entry which is preliminary data.</text>
</comment>
<dbReference type="GO" id="GO:0005576">
    <property type="term" value="C:extracellular region"/>
    <property type="evidence" value="ECO:0007669"/>
    <property type="project" value="TreeGrafter"/>
</dbReference>
<dbReference type="EMBL" id="BONH01000070">
    <property type="protein sequence ID" value="GIG03085.1"/>
    <property type="molecule type" value="Genomic_DNA"/>
</dbReference>
<reference evidence="2 3" key="1">
    <citation type="submission" date="2021-01" db="EMBL/GenBank/DDBJ databases">
        <title>Whole genome shotgun sequence of Catellatospora citrea NBRC 14495.</title>
        <authorList>
            <person name="Komaki H."/>
            <person name="Tamura T."/>
        </authorList>
    </citation>
    <scope>NUCLEOTIDE SEQUENCE [LARGE SCALE GENOMIC DNA]</scope>
    <source>
        <strain evidence="2 3">NBRC 14495</strain>
    </source>
</reference>
<dbReference type="AlphaFoldDB" id="A0A8J3KW87"/>
<keyword evidence="1" id="KW-0472">Membrane</keyword>
<sequence length="457" mass="46786">MQAQSYVLGRLTSALIAAEPEAPENPNRRTVNGTLIGILIGALLVAAFAIYGYLVPGGSDAWRRPGVLVVERETGTRYVLVDGVLRPVLNFTSARLLLGANPQVVMASVASLKGVPHGQPLGVVGAPDALPPADGLAGTAWVVCAVSAKDNLGTVATATTVSFGPGQALTAPLEDKALVAATSQGRYLIWRGTRFKLTLPWLAGVFGHEGDGAPVEAAWLDVLTAGPDLTPIAVTGRGEAGPAVDGQPTTVGQLFTARSADSTRRHYLLQRDGLSLLTDTAYAIASADPQTVELYGGTRVVPVELSAAALAQLPRSSRPVLPDGLPEALPSAVAPSSAEGSWCLRKETGVAGVQVGAHRPPDVKHLVAGTAVTRTARTAAAVQVLPGTGGLVRPGRAGQTVGATVYLVTDAGVKFQVADAQVAEALGLQPSLSAVELPELLDLLPTGPVLNTTTLTG</sequence>
<keyword evidence="1" id="KW-1133">Transmembrane helix</keyword>
<dbReference type="Proteomes" id="UP000659904">
    <property type="component" value="Unassembled WGS sequence"/>
</dbReference>
<protein>
    <submittedName>
        <fullName evidence="2">ESX-1 secretion system ATPase EccB1</fullName>
    </submittedName>
</protein>
<proteinExistence type="predicted"/>
<keyword evidence="1" id="KW-0812">Transmembrane</keyword>
<dbReference type="PANTHER" id="PTHR40765:SF2">
    <property type="entry name" value="ESX-2 SECRETION SYSTEM ATPASE ECCB2"/>
    <property type="match status" value="1"/>
</dbReference>
<dbReference type="Pfam" id="PF05108">
    <property type="entry name" value="T7SS_ESX1_EccB"/>
    <property type="match status" value="1"/>
</dbReference>
<dbReference type="Gene3D" id="3.30.2390.20">
    <property type="entry name" value="Type VII secretion system EccB, repeat 1 domain"/>
    <property type="match status" value="1"/>
</dbReference>
<evidence type="ECO:0000256" key="1">
    <source>
        <dbReference type="SAM" id="Phobius"/>
    </source>
</evidence>
<gene>
    <name evidence="2" type="primary">eccB1</name>
    <name evidence="2" type="ORF">Cci01nite_81780</name>
</gene>
<dbReference type="InterPro" id="IPR044857">
    <property type="entry name" value="T7SS_EccB_R1"/>
</dbReference>